<gene>
    <name evidence="1" type="ORF">BA1DRAFT_00487</name>
</gene>
<dbReference type="Gene3D" id="3.30.2310.20">
    <property type="entry name" value="RelE-like"/>
    <property type="match status" value="1"/>
</dbReference>
<comment type="caution">
    <text evidence="1">The sequence shown here is derived from an EMBL/GenBank/DDBJ whole genome shotgun (WGS) entry which is preliminary data.</text>
</comment>
<name>A0A022PLK6_9GAMM</name>
<dbReference type="RefSeq" id="WP_036775804.1">
    <property type="nucleotide sequence ID" value="NZ_CAWLTM010000111.1"/>
</dbReference>
<dbReference type="InterPro" id="IPR035093">
    <property type="entry name" value="RelE/ParE_toxin_dom_sf"/>
</dbReference>
<dbReference type="Proteomes" id="UP000023464">
    <property type="component" value="Unassembled WGS sequence"/>
</dbReference>
<dbReference type="EMBL" id="JFGV01000004">
    <property type="protein sequence ID" value="EYU16967.1"/>
    <property type="molecule type" value="Genomic_DNA"/>
</dbReference>
<protein>
    <submittedName>
        <fullName evidence="1">Plasmid maintenance system killer protein</fullName>
    </submittedName>
</protein>
<dbReference type="InterPro" id="IPR007711">
    <property type="entry name" value="HigB-1"/>
</dbReference>
<accession>A0A022PLK6</accession>
<dbReference type="SUPFAM" id="SSF143011">
    <property type="entry name" value="RelE-like"/>
    <property type="match status" value="1"/>
</dbReference>
<dbReference type="Pfam" id="PF05015">
    <property type="entry name" value="HigB-like_toxin"/>
    <property type="match status" value="1"/>
</dbReference>
<evidence type="ECO:0000313" key="1">
    <source>
        <dbReference type="EMBL" id="EYU16967.1"/>
    </source>
</evidence>
<dbReference type="PATRIC" id="fig|1393736.3.peg.489"/>
<dbReference type="PANTHER" id="PTHR40266">
    <property type="entry name" value="TOXIN HIGB-1"/>
    <property type="match status" value="1"/>
</dbReference>
<dbReference type="PANTHER" id="PTHR40266:SF2">
    <property type="entry name" value="TOXIN HIGB-1"/>
    <property type="match status" value="1"/>
</dbReference>
<organism evidence="1 2">
    <name type="scientific">Photorhabdus aegyptia</name>
    <dbReference type="NCBI Taxonomy" id="2805098"/>
    <lineage>
        <taxon>Bacteria</taxon>
        <taxon>Pseudomonadati</taxon>
        <taxon>Pseudomonadota</taxon>
        <taxon>Gammaproteobacteria</taxon>
        <taxon>Enterobacterales</taxon>
        <taxon>Morganellaceae</taxon>
        <taxon>Photorhabdus</taxon>
    </lineage>
</organism>
<proteinExistence type="predicted"/>
<keyword evidence="2" id="KW-1185">Reference proteome</keyword>
<reference evidence="1 2" key="1">
    <citation type="submission" date="2014-03" db="EMBL/GenBank/DDBJ databases">
        <title>Draft Genome of Photorhabdus luminescens BA1, an Egyptian Isolate.</title>
        <authorList>
            <person name="Ghazal S."/>
            <person name="Hurst S.G.IV."/>
            <person name="Morris K."/>
            <person name="Thomas K."/>
            <person name="Tisa L.S."/>
        </authorList>
    </citation>
    <scope>NUCLEOTIDE SEQUENCE [LARGE SCALE GENOMIC DNA]</scope>
    <source>
        <strain evidence="1 2">BA1</strain>
    </source>
</reference>
<dbReference type="AlphaFoldDB" id="A0A022PLK6"/>
<evidence type="ECO:0000313" key="2">
    <source>
        <dbReference type="Proteomes" id="UP000023464"/>
    </source>
</evidence>
<sequence>MAVEFRDRWLERFYEQDLPHKCIPASLQRALYRKLQILDASVKEADLRIPPGNHFEYLNGYLRGWCSIRVNKQYRLIFQWIDGIAVDTYLDPHNY</sequence>